<sequence>MKIFAHRVNTLEKLARVPQHFGVEIDIRGWGERMLLNHDPLKSDIEYVDLETFLEAYVDRGLTGGIILNLKEAGYEQVAMDLVESYGISDYFLLDVEFPYLYRATRKEGVRKIAVRYSEAEPIEAVEAQVVDGQPLLDWVWIDTNTQLPLDADIVRRLQGFKTCLVCPERWGRPADIAAYVAEMKALNFSPTAVMTSLEEAPQWEASGL</sequence>
<accession>A0A1F6FHN6</accession>
<evidence type="ECO:0000313" key="1">
    <source>
        <dbReference type="EMBL" id="OGG85336.1"/>
    </source>
</evidence>
<dbReference type="EMBL" id="MFMM01000001">
    <property type="protein sequence ID" value="OGG85336.1"/>
    <property type="molecule type" value="Genomic_DNA"/>
</dbReference>
<evidence type="ECO:0008006" key="3">
    <source>
        <dbReference type="Google" id="ProtNLM"/>
    </source>
</evidence>
<reference evidence="1 2" key="1">
    <citation type="journal article" date="2016" name="Nat. Commun.">
        <title>Thousands of microbial genomes shed light on interconnected biogeochemical processes in an aquifer system.</title>
        <authorList>
            <person name="Anantharaman K."/>
            <person name="Brown C.T."/>
            <person name="Hug L.A."/>
            <person name="Sharon I."/>
            <person name="Castelle C.J."/>
            <person name="Probst A.J."/>
            <person name="Thomas B.C."/>
            <person name="Singh A."/>
            <person name="Wilkins M.J."/>
            <person name="Karaoz U."/>
            <person name="Brodie E.L."/>
            <person name="Williams K.H."/>
            <person name="Hubbard S.S."/>
            <person name="Banfield J.F."/>
        </authorList>
    </citation>
    <scope>NUCLEOTIDE SEQUENCE [LARGE SCALE GENOMIC DNA]</scope>
</reference>
<gene>
    <name evidence="1" type="ORF">A3G90_04785</name>
</gene>
<proteinExistence type="predicted"/>
<name>A0A1F6FHN6_9BACT</name>
<comment type="caution">
    <text evidence="1">The sequence shown here is derived from an EMBL/GenBank/DDBJ whole genome shotgun (WGS) entry which is preliminary data.</text>
</comment>
<organism evidence="1 2">
    <name type="scientific">Candidatus Kaiserbacteria bacterium RIFCSPLOWO2_12_FULL_45_26</name>
    <dbReference type="NCBI Taxonomy" id="1798525"/>
    <lineage>
        <taxon>Bacteria</taxon>
        <taxon>Candidatus Kaiseribacteriota</taxon>
    </lineage>
</organism>
<dbReference type="Proteomes" id="UP000177325">
    <property type="component" value="Unassembled WGS sequence"/>
</dbReference>
<protein>
    <recommendedName>
        <fullName evidence="3">GP-PDE domain-containing protein</fullName>
    </recommendedName>
</protein>
<dbReference type="STRING" id="1798525.A3G90_04785"/>
<evidence type="ECO:0000313" key="2">
    <source>
        <dbReference type="Proteomes" id="UP000177325"/>
    </source>
</evidence>
<dbReference type="AlphaFoldDB" id="A0A1F6FHN6"/>